<name>A0A3M3XKG6_PSEFL</name>
<dbReference type="EMBL" id="LS483372">
    <property type="protein sequence ID" value="SQF90168.1"/>
    <property type="molecule type" value="Genomic_DNA"/>
</dbReference>
<dbReference type="GeneID" id="61637538"/>
<proteinExistence type="predicted"/>
<reference evidence="1 2" key="1">
    <citation type="submission" date="2018-06" db="EMBL/GenBank/DDBJ databases">
        <authorList>
            <consortium name="Pathogen Informatics"/>
            <person name="Doyle S."/>
        </authorList>
    </citation>
    <scope>NUCLEOTIDE SEQUENCE [LARGE SCALE GENOMIC DNA]</scope>
    <source>
        <strain evidence="1 2">NCTC10038</strain>
    </source>
</reference>
<sequence length="150" mass="16438">MNFGSYVGQCLTSSDEFDASLTIAHKKPIPINFDNLELQSCIEGGQLCIRLGIQSKPGANNELTLEADALPLKPGMTYPIGPKSLPVRARFGLEGYLEHLPDIYWGNLDVNHIYTDKAGKTSINVSFSIGWDDDDGNEMELKCSTLQVST</sequence>
<dbReference type="RefSeq" id="WP_073637191.1">
    <property type="nucleotide sequence ID" value="NZ_CBCRXZ010000040.1"/>
</dbReference>
<evidence type="ECO:0000313" key="1">
    <source>
        <dbReference type="EMBL" id="SQF90168.1"/>
    </source>
</evidence>
<organism evidence="1 2">
    <name type="scientific">Pseudomonas fluorescens</name>
    <dbReference type="NCBI Taxonomy" id="294"/>
    <lineage>
        <taxon>Bacteria</taxon>
        <taxon>Pseudomonadati</taxon>
        <taxon>Pseudomonadota</taxon>
        <taxon>Gammaproteobacteria</taxon>
        <taxon>Pseudomonadales</taxon>
        <taxon>Pseudomonadaceae</taxon>
        <taxon>Pseudomonas</taxon>
    </lineage>
</organism>
<dbReference type="Proteomes" id="UP000248640">
    <property type="component" value="Chromosome 1"/>
</dbReference>
<gene>
    <name evidence="1" type="ORF">NCTC10038_01562</name>
</gene>
<dbReference type="AlphaFoldDB" id="A0A3M3XKG6"/>
<accession>A0A3M3XKG6</accession>
<protein>
    <submittedName>
        <fullName evidence="1">Uncharacterized protein</fullName>
    </submittedName>
</protein>
<evidence type="ECO:0000313" key="2">
    <source>
        <dbReference type="Proteomes" id="UP000248640"/>
    </source>
</evidence>